<evidence type="ECO:0000259" key="5">
    <source>
        <dbReference type="Pfam" id="PF01507"/>
    </source>
</evidence>
<feature type="binding site" evidence="4">
    <location>
        <position position="213"/>
    </location>
    <ligand>
        <name>[4Fe-4S] cluster</name>
        <dbReference type="ChEBI" id="CHEBI:49883"/>
    </ligand>
</feature>
<comment type="pathway">
    <text evidence="3 4">Sulfur metabolism; hydrogen sulfide biosynthesis; sulfite from sulfate.</text>
</comment>
<keyword evidence="4" id="KW-0963">Cytoplasm</keyword>
<dbReference type="CDD" id="cd23945">
    <property type="entry name" value="PAPS_reductase"/>
    <property type="match status" value="1"/>
</dbReference>
<dbReference type="PANTHER" id="PTHR46509">
    <property type="entry name" value="PHOSPHOADENOSINE PHOSPHOSULFATE REDUCTASE"/>
    <property type="match status" value="1"/>
</dbReference>
<evidence type="ECO:0000256" key="1">
    <source>
        <dbReference type="ARBA" id="ARBA00009732"/>
    </source>
</evidence>
<feature type="binding site" evidence="4">
    <location>
        <position position="133"/>
    </location>
    <ligand>
        <name>[4Fe-4S] cluster</name>
        <dbReference type="ChEBI" id="CHEBI:49883"/>
    </ligand>
</feature>
<dbReference type="Gene3D" id="3.40.50.620">
    <property type="entry name" value="HUPs"/>
    <property type="match status" value="1"/>
</dbReference>
<evidence type="ECO:0000256" key="4">
    <source>
        <dbReference type="HAMAP-Rule" id="MF_00063"/>
    </source>
</evidence>
<dbReference type="Proteomes" id="UP001429580">
    <property type="component" value="Unassembled WGS sequence"/>
</dbReference>
<feature type="active site" description="Nucleophile; cysteine thiosulfonate intermediate" evidence="4">
    <location>
        <position position="239"/>
    </location>
</feature>
<dbReference type="HAMAP" id="MF_00063">
    <property type="entry name" value="CysH"/>
    <property type="match status" value="1"/>
</dbReference>
<comment type="catalytic activity">
    <reaction evidence="4">
        <text>[thioredoxin]-disulfide + sulfite + AMP + 2 H(+) = adenosine 5'-phosphosulfate + [thioredoxin]-dithiol</text>
        <dbReference type="Rhea" id="RHEA:21976"/>
        <dbReference type="Rhea" id="RHEA-COMP:10698"/>
        <dbReference type="Rhea" id="RHEA-COMP:10700"/>
        <dbReference type="ChEBI" id="CHEBI:15378"/>
        <dbReference type="ChEBI" id="CHEBI:17359"/>
        <dbReference type="ChEBI" id="CHEBI:29950"/>
        <dbReference type="ChEBI" id="CHEBI:50058"/>
        <dbReference type="ChEBI" id="CHEBI:58243"/>
        <dbReference type="ChEBI" id="CHEBI:456215"/>
        <dbReference type="EC" id="1.8.4.10"/>
    </reaction>
</comment>
<gene>
    <name evidence="4" type="primary">cysH</name>
    <name evidence="6" type="ORF">FHS82_001182</name>
</gene>
<dbReference type="NCBIfam" id="TIGR00434">
    <property type="entry name" value="cysH"/>
    <property type="match status" value="1"/>
</dbReference>
<comment type="cofactor">
    <cofactor evidence="4">
        <name>[4Fe-4S] cluster</name>
        <dbReference type="ChEBI" id="CHEBI:49883"/>
    </cofactor>
    <text evidence="4">Binds 1 [4Fe-4S] cluster per subunit.</text>
</comment>
<dbReference type="GO" id="GO:0004604">
    <property type="term" value="F:phosphoadenylyl-sulfate reductase (thioredoxin) activity"/>
    <property type="evidence" value="ECO:0007669"/>
    <property type="project" value="UniProtKB-EC"/>
</dbReference>
<feature type="binding site" evidence="4">
    <location>
        <position position="132"/>
    </location>
    <ligand>
        <name>[4Fe-4S] cluster</name>
        <dbReference type="ChEBI" id="CHEBI:49883"/>
    </ligand>
</feature>
<keyword evidence="2 4" id="KW-0560">Oxidoreductase</keyword>
<keyword evidence="7" id="KW-1185">Reference proteome</keyword>
<feature type="domain" description="Phosphoadenosine phosphosulphate reductase" evidence="5">
    <location>
        <begin position="51"/>
        <end position="219"/>
    </location>
</feature>
<dbReference type="SUPFAM" id="SSF52402">
    <property type="entry name" value="Adenine nucleotide alpha hydrolases-like"/>
    <property type="match status" value="1"/>
</dbReference>
<organism evidence="6 7">
    <name type="scientific">Pseudochelatococcus lubricantis</name>
    <dbReference type="NCBI Taxonomy" id="1538102"/>
    <lineage>
        <taxon>Bacteria</taxon>
        <taxon>Pseudomonadati</taxon>
        <taxon>Pseudomonadota</taxon>
        <taxon>Alphaproteobacteria</taxon>
        <taxon>Hyphomicrobiales</taxon>
        <taxon>Chelatococcaceae</taxon>
        <taxon>Pseudochelatococcus</taxon>
    </lineage>
</organism>
<evidence type="ECO:0000313" key="7">
    <source>
        <dbReference type="Proteomes" id="UP001429580"/>
    </source>
</evidence>
<keyword evidence="4" id="KW-0411">Iron-sulfur</keyword>
<reference evidence="6 7" key="1">
    <citation type="submission" date="2020-03" db="EMBL/GenBank/DDBJ databases">
        <title>Genomic Encyclopedia of Type Strains, Phase IV (KMG-IV): sequencing the most valuable type-strain genomes for metagenomic binning, comparative biology and taxonomic classification.</title>
        <authorList>
            <person name="Goeker M."/>
        </authorList>
    </citation>
    <scope>NUCLEOTIDE SEQUENCE [LARGE SCALE GENOMIC DNA]</scope>
    <source>
        <strain evidence="6 7">DSM 103870</strain>
    </source>
</reference>
<proteinExistence type="inferred from homology"/>
<comment type="caution">
    <text evidence="6">The sequence shown here is derived from an EMBL/GenBank/DDBJ whole genome shotgun (WGS) entry which is preliminary data.</text>
</comment>
<name>A0ABX0UWP6_9HYPH</name>
<dbReference type="EC" id="1.8.4.10" evidence="4"/>
<dbReference type="InterPro" id="IPR014729">
    <property type="entry name" value="Rossmann-like_a/b/a_fold"/>
</dbReference>
<dbReference type="EMBL" id="JAASQI010000002">
    <property type="protein sequence ID" value="NIJ57356.1"/>
    <property type="molecule type" value="Genomic_DNA"/>
</dbReference>
<dbReference type="NCBIfam" id="NF002537">
    <property type="entry name" value="PRK02090.1"/>
    <property type="match status" value="1"/>
</dbReference>
<keyword evidence="4" id="KW-0408">Iron</keyword>
<accession>A0ABX0UWP6</accession>
<comment type="function">
    <text evidence="4">Catalyzes the formation of sulfite from adenosine 5'-phosphosulfate (APS) using thioredoxin as an electron donor.</text>
</comment>
<comment type="subcellular location">
    <subcellularLocation>
        <location evidence="4">Cytoplasm</location>
    </subcellularLocation>
</comment>
<keyword evidence="4" id="KW-0479">Metal-binding</keyword>
<dbReference type="Pfam" id="PF01507">
    <property type="entry name" value="PAPS_reduct"/>
    <property type="match status" value="1"/>
</dbReference>
<dbReference type="PANTHER" id="PTHR46509:SF1">
    <property type="entry name" value="PHOSPHOADENOSINE PHOSPHOSULFATE REDUCTASE"/>
    <property type="match status" value="1"/>
</dbReference>
<feature type="binding site" evidence="4">
    <location>
        <position position="216"/>
    </location>
    <ligand>
        <name>[4Fe-4S] cluster</name>
        <dbReference type="ChEBI" id="CHEBI:49883"/>
    </ligand>
</feature>
<sequence>MVQPLPQPDGTLGGASAVDAARAAALNEAYGTLPAEEVLRLSLTALFPGKIALVSSFGAESAVLLHMAATIDRAVPVVFIDTDRLFPETLAYRDTLIARLGLTEVRSVGPDPETMEAADPYGALFSIDPDRCCQLRKVEPLAEALAPFAAWITGRKRYQAATRTTLRVFEADATHIKVSPLATWGAGELVAYLREHDLPRHPLVAKGYPSIGCAPCTSPVAEGEDARAGRWRGQAKTECGIHVSNAGVTRRSA</sequence>
<dbReference type="PIRSF" id="PIRSF000857">
    <property type="entry name" value="PAPS_reductase"/>
    <property type="match status" value="1"/>
</dbReference>
<dbReference type="InterPro" id="IPR004511">
    <property type="entry name" value="PAPS/APS_Rdtase"/>
</dbReference>
<dbReference type="InterPro" id="IPR002500">
    <property type="entry name" value="PAPS_reduct_dom"/>
</dbReference>
<evidence type="ECO:0000313" key="6">
    <source>
        <dbReference type="EMBL" id="NIJ57356.1"/>
    </source>
</evidence>
<dbReference type="RefSeq" id="WP_166949779.1">
    <property type="nucleotide sequence ID" value="NZ_JAASQI010000002.1"/>
</dbReference>
<comment type="similarity">
    <text evidence="1 4">Belongs to the PAPS reductase family. CysH subfamily.</text>
</comment>
<protein>
    <recommendedName>
        <fullName evidence="4">Adenosine 5'-phosphosulfate reductase</fullName>
        <shortName evidence="4">APS reductase</shortName>
        <ecNumber evidence="4">1.8.4.10</ecNumber>
    </recommendedName>
    <alternativeName>
        <fullName evidence="4">5'-adenylylsulfate reductase</fullName>
    </alternativeName>
    <alternativeName>
        <fullName evidence="4">Thioredoxin-dependent 5'-adenylylsulfate reductase</fullName>
    </alternativeName>
</protein>
<evidence type="ECO:0000256" key="3">
    <source>
        <dbReference type="ARBA" id="ARBA00024327"/>
    </source>
</evidence>
<evidence type="ECO:0000256" key="2">
    <source>
        <dbReference type="ARBA" id="ARBA00023002"/>
    </source>
</evidence>